<name>A0A6G9YA36_9NOCA</name>
<organism evidence="7 8">
    <name type="scientific">Nocardia arthritidis</name>
    <dbReference type="NCBI Taxonomy" id="228602"/>
    <lineage>
        <taxon>Bacteria</taxon>
        <taxon>Bacillati</taxon>
        <taxon>Actinomycetota</taxon>
        <taxon>Actinomycetes</taxon>
        <taxon>Mycobacteriales</taxon>
        <taxon>Nocardiaceae</taxon>
        <taxon>Nocardia</taxon>
    </lineage>
</organism>
<keyword evidence="8" id="KW-1185">Reference proteome</keyword>
<dbReference type="InterPro" id="IPR011610">
    <property type="entry name" value="SAM_mthyl_Trfase_ML2640-like"/>
</dbReference>
<evidence type="ECO:0000256" key="2">
    <source>
        <dbReference type="ARBA" id="ARBA00008138"/>
    </source>
</evidence>
<dbReference type="Pfam" id="PF04072">
    <property type="entry name" value="LCM"/>
    <property type="match status" value="1"/>
</dbReference>
<dbReference type="GO" id="GO:0008168">
    <property type="term" value="F:methyltransferase activity"/>
    <property type="evidence" value="ECO:0007669"/>
    <property type="project" value="UniProtKB-UniRule"/>
</dbReference>
<evidence type="ECO:0000313" key="7">
    <source>
        <dbReference type="EMBL" id="QIS10072.1"/>
    </source>
</evidence>
<dbReference type="EMBL" id="CP046172">
    <property type="protein sequence ID" value="QIS10072.1"/>
    <property type="molecule type" value="Genomic_DNA"/>
</dbReference>
<evidence type="ECO:0000256" key="3">
    <source>
        <dbReference type="ARBA" id="ARBA00022603"/>
    </source>
</evidence>
<sequence>MASGSWLPGDLAMAVRVFQAHPLKCAERAGVARVLADEEECVESAPSRTAMFAAVSRGLFRLETASPWVLDDVLALVLVGPVWQQLRDRFDPLFPVPVRRESRAAVCTRSRYAEDRLTAGAFTQYVILGAGLDSFAWRRPDLLGSLTVFEIDHPASQAWKLERVRELGLPLSDSQVFVPVDFEAESVRDALGPAGFDWAQPAMFCWTGVAPYLTAQAIESTLRTIAAAAPGSEVVFSYRAEDRVLDDVGTEFARIYTPIAASVGEPLQPGWPVSEIERLINRCGLKVVDHPTHADLQQRYFAGRTDGLRPYSFETLVAARVI</sequence>
<dbReference type="NCBIfam" id="TIGR00027">
    <property type="entry name" value="mthyl_TIGR00027"/>
    <property type="match status" value="1"/>
</dbReference>
<dbReference type="AlphaFoldDB" id="A0A6G9YA36"/>
<comment type="function">
    <text evidence="1 6">Exhibits S-adenosyl-L-methionine-dependent methyltransferase activity.</text>
</comment>
<proteinExistence type="inferred from homology"/>
<evidence type="ECO:0000256" key="6">
    <source>
        <dbReference type="RuleBase" id="RU362030"/>
    </source>
</evidence>
<evidence type="ECO:0000256" key="5">
    <source>
        <dbReference type="ARBA" id="ARBA00022691"/>
    </source>
</evidence>
<keyword evidence="4 7" id="KW-0808">Transferase</keyword>
<dbReference type="EC" id="2.1.1.-" evidence="6"/>
<reference evidence="7 8" key="1">
    <citation type="journal article" date="2019" name="ACS Chem. Biol.">
        <title>Identification and Mobilization of a Cryptic Antibiotic Biosynthesis Gene Locus from a Human-Pathogenic Nocardia Isolate.</title>
        <authorList>
            <person name="Herisse M."/>
            <person name="Ishida K."/>
            <person name="Porter J.L."/>
            <person name="Howden B."/>
            <person name="Hertweck C."/>
            <person name="Stinear T.P."/>
            <person name="Pidot S.J."/>
        </authorList>
    </citation>
    <scope>NUCLEOTIDE SEQUENCE [LARGE SCALE GENOMIC DNA]</scope>
    <source>
        <strain evidence="7 8">AUSMDU00012717</strain>
    </source>
</reference>
<evidence type="ECO:0000256" key="1">
    <source>
        <dbReference type="ARBA" id="ARBA00003907"/>
    </source>
</evidence>
<evidence type="ECO:0000313" key="8">
    <source>
        <dbReference type="Proteomes" id="UP000503540"/>
    </source>
</evidence>
<dbReference type="PANTHER" id="PTHR43619">
    <property type="entry name" value="S-ADENOSYL-L-METHIONINE-DEPENDENT METHYLTRANSFERASE YKTD-RELATED"/>
    <property type="match status" value="1"/>
</dbReference>
<dbReference type="PANTHER" id="PTHR43619:SF2">
    <property type="entry name" value="S-ADENOSYL-L-METHIONINE-DEPENDENT METHYLTRANSFERASES SUPERFAMILY PROTEIN"/>
    <property type="match status" value="1"/>
</dbReference>
<comment type="similarity">
    <text evidence="2 6">Belongs to the UPF0677 family.</text>
</comment>
<dbReference type="Gene3D" id="3.40.50.150">
    <property type="entry name" value="Vaccinia Virus protein VP39"/>
    <property type="match status" value="1"/>
</dbReference>
<dbReference type="KEGG" id="nah:F5544_10885"/>
<keyword evidence="5 6" id="KW-0949">S-adenosyl-L-methionine</keyword>
<dbReference type="Proteomes" id="UP000503540">
    <property type="component" value="Chromosome"/>
</dbReference>
<accession>A0A6G9YA36</accession>
<dbReference type="RefSeq" id="WP_238847189.1">
    <property type="nucleotide sequence ID" value="NZ_CP046172.1"/>
</dbReference>
<dbReference type="GO" id="GO:0032259">
    <property type="term" value="P:methylation"/>
    <property type="evidence" value="ECO:0007669"/>
    <property type="project" value="UniProtKB-KW"/>
</dbReference>
<dbReference type="InterPro" id="IPR007213">
    <property type="entry name" value="Ppm1/Ppm2/Tcmp"/>
</dbReference>
<dbReference type="SUPFAM" id="SSF53335">
    <property type="entry name" value="S-adenosyl-L-methionine-dependent methyltransferases"/>
    <property type="match status" value="1"/>
</dbReference>
<keyword evidence="3 6" id="KW-0489">Methyltransferase</keyword>
<gene>
    <name evidence="7" type="ORF">F5544_10885</name>
</gene>
<dbReference type="InterPro" id="IPR029063">
    <property type="entry name" value="SAM-dependent_MTases_sf"/>
</dbReference>
<evidence type="ECO:0000256" key="4">
    <source>
        <dbReference type="ARBA" id="ARBA00022679"/>
    </source>
</evidence>
<protein>
    <recommendedName>
        <fullName evidence="6">S-adenosyl-L-methionine-dependent methyltransferase</fullName>
        <ecNumber evidence="6">2.1.1.-</ecNumber>
    </recommendedName>
</protein>